<protein>
    <submittedName>
        <fullName evidence="1">Uncharacterized protein</fullName>
    </submittedName>
</protein>
<dbReference type="AlphaFoldDB" id="A0A1H0IMD6"/>
<evidence type="ECO:0000313" key="2">
    <source>
        <dbReference type="Proteomes" id="UP000183200"/>
    </source>
</evidence>
<dbReference type="EMBL" id="FNGY01000013">
    <property type="protein sequence ID" value="SDO32506.1"/>
    <property type="molecule type" value="Genomic_DNA"/>
</dbReference>
<gene>
    <name evidence="1" type="ORF">SAMN05421820_113203</name>
</gene>
<reference evidence="2" key="1">
    <citation type="submission" date="2016-10" db="EMBL/GenBank/DDBJ databases">
        <authorList>
            <person name="Varghese N."/>
            <person name="Submissions S."/>
        </authorList>
    </citation>
    <scope>NUCLEOTIDE SEQUENCE [LARGE SCALE GENOMIC DNA]</scope>
    <source>
        <strain evidence="2">DSM 19110</strain>
    </source>
</reference>
<organism evidence="1 2">
    <name type="scientific">Pedobacter steynii</name>
    <dbReference type="NCBI Taxonomy" id="430522"/>
    <lineage>
        <taxon>Bacteria</taxon>
        <taxon>Pseudomonadati</taxon>
        <taxon>Bacteroidota</taxon>
        <taxon>Sphingobacteriia</taxon>
        <taxon>Sphingobacteriales</taxon>
        <taxon>Sphingobacteriaceae</taxon>
        <taxon>Pedobacter</taxon>
    </lineage>
</organism>
<proteinExistence type="predicted"/>
<keyword evidence="2" id="KW-1185">Reference proteome</keyword>
<sequence length="54" mass="6688">MERIFLFKKNGIRVLEKTAKWEVDIWLYNDWKKPRIMPGTYPPLTRFQARLHRV</sequence>
<evidence type="ECO:0000313" key="1">
    <source>
        <dbReference type="EMBL" id="SDO32506.1"/>
    </source>
</evidence>
<accession>A0A1H0IMD6</accession>
<name>A0A1H0IMD6_9SPHI</name>
<dbReference type="Proteomes" id="UP000183200">
    <property type="component" value="Unassembled WGS sequence"/>
</dbReference>